<dbReference type="Gene3D" id="3.40.47.10">
    <property type="match status" value="1"/>
</dbReference>
<dbReference type="CDD" id="cd00830">
    <property type="entry name" value="KAS_III"/>
    <property type="match status" value="1"/>
</dbReference>
<evidence type="ECO:0000313" key="6">
    <source>
        <dbReference type="Proteomes" id="UP000321532"/>
    </source>
</evidence>
<gene>
    <name evidence="5" type="ORF">AAE02nite_08910</name>
</gene>
<dbReference type="OrthoDB" id="5171393at2"/>
<keyword evidence="6" id="KW-1185">Reference proteome</keyword>
<dbReference type="InterPro" id="IPR013751">
    <property type="entry name" value="ACP_syn_III_N"/>
</dbReference>
<dbReference type="AlphaFoldDB" id="A0A512AUG7"/>
<dbReference type="RefSeq" id="WP_146895325.1">
    <property type="nucleotide sequence ID" value="NZ_BJYS01000004.1"/>
</dbReference>
<keyword evidence="1" id="KW-0808">Transferase</keyword>
<dbReference type="PANTHER" id="PTHR34069">
    <property type="entry name" value="3-OXOACYL-[ACYL-CARRIER-PROTEIN] SYNTHASE 3"/>
    <property type="match status" value="1"/>
</dbReference>
<dbReference type="InterPro" id="IPR016039">
    <property type="entry name" value="Thiolase-like"/>
</dbReference>
<protein>
    <submittedName>
        <fullName evidence="5">3-oxoacyl-ACP synthase</fullName>
    </submittedName>
</protein>
<dbReference type="GO" id="GO:0004315">
    <property type="term" value="F:3-oxoacyl-[acyl-carrier-protein] synthase activity"/>
    <property type="evidence" value="ECO:0007669"/>
    <property type="project" value="InterPro"/>
</dbReference>
<dbReference type="GO" id="GO:0006633">
    <property type="term" value="P:fatty acid biosynthetic process"/>
    <property type="evidence" value="ECO:0007669"/>
    <property type="project" value="InterPro"/>
</dbReference>
<evidence type="ECO:0000256" key="1">
    <source>
        <dbReference type="ARBA" id="ARBA00022679"/>
    </source>
</evidence>
<feature type="domain" description="Beta-ketoacyl-[acyl-carrier-protein] synthase III N-terminal" evidence="4">
    <location>
        <begin position="109"/>
        <end position="190"/>
    </location>
</feature>
<name>A0A512AUG7_9BACT</name>
<proteinExistence type="predicted"/>
<organism evidence="5 6">
    <name type="scientific">Adhaeribacter aerolatus</name>
    <dbReference type="NCBI Taxonomy" id="670289"/>
    <lineage>
        <taxon>Bacteria</taxon>
        <taxon>Pseudomonadati</taxon>
        <taxon>Bacteroidota</taxon>
        <taxon>Cytophagia</taxon>
        <taxon>Cytophagales</taxon>
        <taxon>Hymenobacteraceae</taxon>
        <taxon>Adhaeribacter</taxon>
    </lineage>
</organism>
<evidence type="ECO:0000259" key="3">
    <source>
        <dbReference type="Pfam" id="PF08541"/>
    </source>
</evidence>
<feature type="domain" description="Beta-ketoacyl-[acyl-carrier-protein] synthase III C-terminal" evidence="3">
    <location>
        <begin position="246"/>
        <end position="334"/>
    </location>
</feature>
<keyword evidence="2" id="KW-0012">Acyltransferase</keyword>
<evidence type="ECO:0000313" key="5">
    <source>
        <dbReference type="EMBL" id="GEO03227.1"/>
    </source>
</evidence>
<dbReference type="GO" id="GO:0044550">
    <property type="term" value="P:secondary metabolite biosynthetic process"/>
    <property type="evidence" value="ECO:0007669"/>
    <property type="project" value="TreeGrafter"/>
</dbReference>
<dbReference type="Pfam" id="PF08545">
    <property type="entry name" value="ACP_syn_III"/>
    <property type="match status" value="1"/>
</dbReference>
<dbReference type="SUPFAM" id="SSF53901">
    <property type="entry name" value="Thiolase-like"/>
    <property type="match status" value="1"/>
</dbReference>
<comment type="caution">
    <text evidence="5">The sequence shown here is derived from an EMBL/GenBank/DDBJ whole genome shotgun (WGS) entry which is preliminary data.</text>
</comment>
<dbReference type="InterPro" id="IPR013747">
    <property type="entry name" value="ACP_syn_III_C"/>
</dbReference>
<dbReference type="Pfam" id="PF08541">
    <property type="entry name" value="ACP_syn_III_C"/>
    <property type="match status" value="1"/>
</dbReference>
<dbReference type="EMBL" id="BJYS01000004">
    <property type="protein sequence ID" value="GEO03227.1"/>
    <property type="molecule type" value="Genomic_DNA"/>
</dbReference>
<dbReference type="PANTHER" id="PTHR34069:SF2">
    <property type="entry name" value="BETA-KETOACYL-[ACYL-CARRIER-PROTEIN] SYNTHASE III"/>
    <property type="match status" value="1"/>
</dbReference>
<evidence type="ECO:0000259" key="4">
    <source>
        <dbReference type="Pfam" id="PF08545"/>
    </source>
</evidence>
<reference evidence="5 6" key="1">
    <citation type="submission" date="2019-07" db="EMBL/GenBank/DDBJ databases">
        <title>Whole genome shotgun sequence of Adhaeribacter aerolatus NBRC 106133.</title>
        <authorList>
            <person name="Hosoyama A."/>
            <person name="Uohara A."/>
            <person name="Ohji S."/>
            <person name="Ichikawa N."/>
        </authorList>
    </citation>
    <scope>NUCLEOTIDE SEQUENCE [LARGE SCALE GENOMIC DNA]</scope>
    <source>
        <strain evidence="5 6">NBRC 106133</strain>
    </source>
</reference>
<dbReference type="NCBIfam" id="NF006829">
    <property type="entry name" value="PRK09352.1"/>
    <property type="match status" value="1"/>
</dbReference>
<evidence type="ECO:0000256" key="2">
    <source>
        <dbReference type="ARBA" id="ARBA00023315"/>
    </source>
</evidence>
<dbReference type="Proteomes" id="UP000321532">
    <property type="component" value="Unassembled WGS sequence"/>
</dbReference>
<sequence length="335" mass="36741">MKRAVIKALDYYLPEAILTNEQLASEYPEWSIDKISAKTGIYKRHIAAKDEFSGDMAIKAAKNLFKNHNIDTGSIDYVLLCTQSPDYFLPTTACIIQDKLRLSKRCGALDFNLGCSGFVYGLGLAKGLILSNQAENVLLITSETYSKFIHTADKSNKTLFGDAAAATLVSIDGENGLNGEILQFEYGTDGSGANSLIVKNGGARSNFMRSQNVSATEPGDDNLYMDGKAIFEFTAFEIPGLVKETLKRNNVSIEQIDLFVFHQANQFMLNTVRKRAIIPEEKFFIHLQDCGNTVSSTIPIALKEAVSQNRIKKGNKVFIAGFGVGLSMGATILQF</sequence>
<accession>A0A512AUG7</accession>